<accession>A0AAN8JH02</accession>
<gene>
    <name evidence="1" type="ORF">SNE40_013839</name>
</gene>
<proteinExistence type="predicted"/>
<dbReference type="PANTHER" id="PTHR46704:SF1">
    <property type="entry name" value="TELOMERE LENGTH REGULATION PROTEIN TEL2 HOMOLOG"/>
    <property type="match status" value="1"/>
</dbReference>
<dbReference type="Proteomes" id="UP001347796">
    <property type="component" value="Unassembled WGS sequence"/>
</dbReference>
<reference evidence="1 2" key="1">
    <citation type="submission" date="2024-01" db="EMBL/GenBank/DDBJ databases">
        <title>The genome of the rayed Mediterranean limpet Patella caerulea (Linnaeus, 1758).</title>
        <authorList>
            <person name="Anh-Thu Weber A."/>
            <person name="Halstead-Nussloch G."/>
        </authorList>
    </citation>
    <scope>NUCLEOTIDE SEQUENCE [LARGE SCALE GENOMIC DNA]</scope>
    <source>
        <strain evidence="1">AATW-2023a</strain>
        <tissue evidence="1">Whole specimen</tissue>
    </source>
</reference>
<protein>
    <submittedName>
        <fullName evidence="1">Uncharacterized protein</fullName>
    </submittedName>
</protein>
<comment type="caution">
    <text evidence="1">The sequence shown here is derived from an EMBL/GenBank/DDBJ whole genome shotgun (WGS) entry which is preliminary data.</text>
</comment>
<sequence length="1227" mass="138219">MNVCPICSAPFANGDETVSITQRGADGINNTAKARQIELYVAVGTTVHVRCRKSLVNAKKTHLIIGKKRHETVSDNICPPAKRRSQSAFFDYSKCCLFCGQAATVNTLHSGRSEAAFLVRTTGFQNELRNICTERHDDWSAIVNSRMEYVGQDLHAADAIYHQICSVNFRTGKKIPIIYQESPSSLNNQAVGALSASGRPVDEDRDRAFQAVVENLVANSGEQISISDLVDEMSRLYTPPYSVKYMKQKLQETLGEGVVISNINGKRDIVTFNHTAAEILQEFYEKPRYDVKKDKERLIRASAALIKSDIIQKFSNETKEFYPETESMNSLDTMISYLPETLKLFLEELIVGTKSEMKTASLGQCLIQAVRPRAILCPIQLGLAVQLHHQYGSRFLIDTLNAHGFCSSYSEVLNFETCAASHSCQSEQITEITHSDNDSLVSTNNREPPELEIASVVTADMPNVDDVDMPVLTRESLLLSSKVIPSVQDIFSACGGHFRQYMADNADRNPWSIDGKKSFHAMGMVETLTPAIKIKARIKRDTKLSSEFLKSMVNIHFYHPPPDNLILLYHKIPPIDCDNPASKLDCIWKVSWPLRSARPQWSGTMQAVCKGPHVGKSSIRFLPMIDMDPTNMSCIYSTLTFISDECRQHKCVPVITFDQPLWWKAKTIIHNESGSSELKKIVLDLGGFHTAMSFLGSIGHLMDSSGLNKVLEEVYGENAVIHMLNGKSYARAIRGHFLVDSVLNALVISDEYALPLEVPEENTIIPAEIEKLIELFDRMVSNESSSDEAISSCGDAIQKVQQRIENRKTILKEQPMGELWVQYMTMVDLLRTFIHSERTGNWKLNLWCLSEMVYYFAATGHRNYAKSVQIFLQDMMELEKNNPVIYSMFDMGLFVIRRSNRFWAGLPKDLVNEQTLMRSMKWTGGLTRGRGIMDESQRNRWLLALPICSAVSGSMQELTNLRYETSDQHKEVSPSRIEQDNNDAHKILQFLVQNNPFQPSLDMRNLITGEKAEPSVNCHKSYEVGCSIMENAYGNDAYEHSFRKKNEVITMGTAKKVHIDGESVHIDNQLLFQRLITIGQNRTDIDDGKTLLVYELASHPTSLFDEFGQIRSATKSQLADVLTSMNTTVTIPFKSTHTVVDGGSLLHGYVNWKKDTTFGHISLQYVHLLQQHAKPVVVFDGYNGPSTKDTTHFRRNKGSIRSTEVIGLGREKQLKSNIRKKIFCQTK</sequence>
<evidence type="ECO:0000313" key="2">
    <source>
        <dbReference type="Proteomes" id="UP001347796"/>
    </source>
</evidence>
<dbReference type="EMBL" id="JAZGQO010000010">
    <property type="protein sequence ID" value="KAK6175355.1"/>
    <property type="molecule type" value="Genomic_DNA"/>
</dbReference>
<evidence type="ECO:0000313" key="1">
    <source>
        <dbReference type="EMBL" id="KAK6175355.1"/>
    </source>
</evidence>
<organism evidence="1 2">
    <name type="scientific">Patella caerulea</name>
    <name type="common">Rayed Mediterranean limpet</name>
    <dbReference type="NCBI Taxonomy" id="87958"/>
    <lineage>
        <taxon>Eukaryota</taxon>
        <taxon>Metazoa</taxon>
        <taxon>Spiralia</taxon>
        <taxon>Lophotrochozoa</taxon>
        <taxon>Mollusca</taxon>
        <taxon>Gastropoda</taxon>
        <taxon>Patellogastropoda</taxon>
        <taxon>Patelloidea</taxon>
        <taxon>Patellidae</taxon>
        <taxon>Patella</taxon>
    </lineage>
</organism>
<dbReference type="AlphaFoldDB" id="A0AAN8JH02"/>
<name>A0AAN8JH02_PATCE</name>
<keyword evidence="2" id="KW-1185">Reference proteome</keyword>
<dbReference type="PANTHER" id="PTHR46704">
    <property type="entry name" value="CXC DOMAIN-CONTAINING PROTEIN-RELATED"/>
    <property type="match status" value="1"/>
</dbReference>